<dbReference type="InterPro" id="IPR036396">
    <property type="entry name" value="Cyt_P450_sf"/>
</dbReference>
<evidence type="ECO:0000313" key="15">
    <source>
        <dbReference type="EMBL" id="CAH2070330.1"/>
    </source>
</evidence>
<evidence type="ECO:0000256" key="4">
    <source>
        <dbReference type="ARBA" id="ARBA00022617"/>
    </source>
</evidence>
<comment type="similarity">
    <text evidence="3 13">Belongs to the cytochrome P450 family.</text>
</comment>
<keyword evidence="10 13" id="KW-0503">Monooxygenase</keyword>
<evidence type="ECO:0000256" key="9">
    <source>
        <dbReference type="ARBA" id="ARBA00023004"/>
    </source>
</evidence>
<evidence type="ECO:0000256" key="14">
    <source>
        <dbReference type="SAM" id="Phobius"/>
    </source>
</evidence>
<sequence length="549" mass="63428">MAAMITVDVQYFIILILLCFFKFALVCFSLFFRKPTYGVNLPPSPPALPIIGHLHLLLYYLPQKYSILYLTLILHKFVHTLSSKYGPLLYLRVFNFPVILLSSAPLAYEIFRIHDVNISSRNIPTSEWSLLFGTSGFVTAPYGEYYKFMKKLILTKMFGPQAQEQTRSIRANELHRFYGNLLDKARKKEGVEITKEAKKLVVNTICKMSMGRTFTEENGEAESVRRMVTKSEGSEKMMFLAVLFLKLLEMLGISIFKRDISGVSQKFDKMLERILVEHEKKPNTDECMDMMDVLLAVYKDEKAEYKITRNHIKAFFVELFFGGFDTSTNTIQWTMAEIIDNPIINARLREEIDSVVGNSRLIQETDLPNLPYLQAVIKEALRLHPPAAFIPREFQEGCKIGGFFVPEKTNLIVNLYSVMRDPNFWEDPLEFKPERFLTSSRSEQEEERKEQAMKYLPFGGGRRGCPASKLTYMVVGTTIGMMVQCFDWRSKGEKVNMDEWFEGFNLTMAHPPTLTPVNYTWWYRIGGLRETMGRATWFEAGGTKRGEWT</sequence>
<accession>A0AAU9SU08</accession>
<dbReference type="GO" id="GO:0005506">
    <property type="term" value="F:iron ion binding"/>
    <property type="evidence" value="ECO:0007669"/>
    <property type="project" value="InterPro"/>
</dbReference>
<feature type="binding site" description="axial binding residue" evidence="12">
    <location>
        <position position="465"/>
    </location>
    <ligand>
        <name>heme</name>
        <dbReference type="ChEBI" id="CHEBI:30413"/>
    </ligand>
    <ligandPart>
        <name>Fe</name>
        <dbReference type="ChEBI" id="CHEBI:18248"/>
    </ligandPart>
</feature>
<reference evidence="15 16" key="1">
    <citation type="submission" date="2022-03" db="EMBL/GenBank/DDBJ databases">
        <authorList>
            <person name="Nunn A."/>
            <person name="Chopra R."/>
            <person name="Nunn A."/>
            <person name="Contreras Garrido A."/>
        </authorList>
    </citation>
    <scope>NUCLEOTIDE SEQUENCE [LARGE SCALE GENOMIC DNA]</scope>
</reference>
<dbReference type="FunFam" id="1.10.630.10:FF:000019">
    <property type="entry name" value="Cytochrome P450 family protein"/>
    <property type="match status" value="1"/>
</dbReference>
<dbReference type="Gene3D" id="1.10.630.10">
    <property type="entry name" value="Cytochrome P450"/>
    <property type="match status" value="1"/>
</dbReference>
<dbReference type="PANTHER" id="PTHR24298:SF453">
    <property type="entry name" value="CYTOCHROME P450 705A22"/>
    <property type="match status" value="1"/>
</dbReference>
<keyword evidence="8 13" id="KW-0560">Oxidoreductase</keyword>
<comment type="subcellular location">
    <subcellularLocation>
        <location evidence="2">Membrane</location>
        <topology evidence="2">Single-pass membrane protein</topology>
    </subcellularLocation>
</comment>
<dbReference type="CDD" id="cd20655">
    <property type="entry name" value="CYP93"/>
    <property type="match status" value="1"/>
</dbReference>
<evidence type="ECO:0000256" key="5">
    <source>
        <dbReference type="ARBA" id="ARBA00022692"/>
    </source>
</evidence>
<evidence type="ECO:0000256" key="3">
    <source>
        <dbReference type="ARBA" id="ARBA00010617"/>
    </source>
</evidence>
<keyword evidence="16" id="KW-1185">Reference proteome</keyword>
<dbReference type="PROSITE" id="PS00086">
    <property type="entry name" value="CYTOCHROME_P450"/>
    <property type="match status" value="1"/>
</dbReference>
<dbReference type="InterPro" id="IPR002401">
    <property type="entry name" value="Cyt_P450_E_grp-I"/>
</dbReference>
<evidence type="ECO:0000256" key="7">
    <source>
        <dbReference type="ARBA" id="ARBA00022989"/>
    </source>
</evidence>
<dbReference type="PRINTS" id="PR00463">
    <property type="entry name" value="EP450I"/>
</dbReference>
<proteinExistence type="inferred from homology"/>
<dbReference type="SUPFAM" id="SSF48264">
    <property type="entry name" value="Cytochrome P450"/>
    <property type="match status" value="1"/>
</dbReference>
<evidence type="ECO:0008006" key="17">
    <source>
        <dbReference type="Google" id="ProtNLM"/>
    </source>
</evidence>
<evidence type="ECO:0000256" key="12">
    <source>
        <dbReference type="PIRSR" id="PIRSR602401-1"/>
    </source>
</evidence>
<dbReference type="PANTHER" id="PTHR24298">
    <property type="entry name" value="FLAVONOID 3'-MONOOXYGENASE-RELATED"/>
    <property type="match status" value="1"/>
</dbReference>
<dbReference type="Pfam" id="PF00067">
    <property type="entry name" value="p450"/>
    <property type="match status" value="1"/>
</dbReference>
<keyword evidence="11 14" id="KW-0472">Membrane</keyword>
<comment type="cofactor">
    <cofactor evidence="1 12">
        <name>heme</name>
        <dbReference type="ChEBI" id="CHEBI:30413"/>
    </cofactor>
</comment>
<dbReference type="GO" id="GO:0016020">
    <property type="term" value="C:membrane"/>
    <property type="evidence" value="ECO:0007669"/>
    <property type="project" value="UniProtKB-SubCell"/>
</dbReference>
<dbReference type="EMBL" id="OU466862">
    <property type="protein sequence ID" value="CAH2070330.1"/>
    <property type="molecule type" value="Genomic_DNA"/>
</dbReference>
<evidence type="ECO:0000256" key="13">
    <source>
        <dbReference type="RuleBase" id="RU000461"/>
    </source>
</evidence>
<dbReference type="AlphaFoldDB" id="A0AAU9SU08"/>
<dbReference type="GO" id="GO:0020037">
    <property type="term" value="F:heme binding"/>
    <property type="evidence" value="ECO:0007669"/>
    <property type="project" value="InterPro"/>
</dbReference>
<dbReference type="InterPro" id="IPR001128">
    <property type="entry name" value="Cyt_P450"/>
</dbReference>
<dbReference type="Proteomes" id="UP000836841">
    <property type="component" value="Chromosome 6"/>
</dbReference>
<evidence type="ECO:0000256" key="11">
    <source>
        <dbReference type="ARBA" id="ARBA00023136"/>
    </source>
</evidence>
<feature type="transmembrane region" description="Helical" evidence="14">
    <location>
        <begin position="12"/>
        <end position="32"/>
    </location>
</feature>
<protein>
    <recommendedName>
        <fullName evidence="17">Cytochrome P450</fullName>
    </recommendedName>
</protein>
<gene>
    <name evidence="15" type="ORF">TAV2_LOCUS18896</name>
</gene>
<evidence type="ECO:0000256" key="6">
    <source>
        <dbReference type="ARBA" id="ARBA00022723"/>
    </source>
</evidence>
<keyword evidence="4 12" id="KW-0349">Heme</keyword>
<keyword evidence="6 12" id="KW-0479">Metal-binding</keyword>
<evidence type="ECO:0000256" key="10">
    <source>
        <dbReference type="ARBA" id="ARBA00023033"/>
    </source>
</evidence>
<organism evidence="15 16">
    <name type="scientific">Thlaspi arvense</name>
    <name type="common">Field penny-cress</name>
    <dbReference type="NCBI Taxonomy" id="13288"/>
    <lineage>
        <taxon>Eukaryota</taxon>
        <taxon>Viridiplantae</taxon>
        <taxon>Streptophyta</taxon>
        <taxon>Embryophyta</taxon>
        <taxon>Tracheophyta</taxon>
        <taxon>Spermatophyta</taxon>
        <taxon>Magnoliopsida</taxon>
        <taxon>eudicotyledons</taxon>
        <taxon>Gunneridae</taxon>
        <taxon>Pentapetalae</taxon>
        <taxon>rosids</taxon>
        <taxon>malvids</taxon>
        <taxon>Brassicales</taxon>
        <taxon>Brassicaceae</taxon>
        <taxon>Thlaspideae</taxon>
        <taxon>Thlaspi</taxon>
    </lineage>
</organism>
<evidence type="ECO:0000256" key="2">
    <source>
        <dbReference type="ARBA" id="ARBA00004167"/>
    </source>
</evidence>
<keyword evidence="5 14" id="KW-0812">Transmembrane</keyword>
<keyword evidence="7 14" id="KW-1133">Transmembrane helix</keyword>
<evidence type="ECO:0000256" key="1">
    <source>
        <dbReference type="ARBA" id="ARBA00001971"/>
    </source>
</evidence>
<dbReference type="GO" id="GO:0016709">
    <property type="term" value="F:oxidoreductase activity, acting on paired donors, with incorporation or reduction of molecular oxygen, NAD(P)H as one donor, and incorporation of one atom of oxygen"/>
    <property type="evidence" value="ECO:0007669"/>
    <property type="project" value="TreeGrafter"/>
</dbReference>
<evidence type="ECO:0000313" key="16">
    <source>
        <dbReference type="Proteomes" id="UP000836841"/>
    </source>
</evidence>
<dbReference type="InterPro" id="IPR017972">
    <property type="entry name" value="Cyt_P450_CS"/>
</dbReference>
<evidence type="ECO:0000256" key="8">
    <source>
        <dbReference type="ARBA" id="ARBA00023002"/>
    </source>
</evidence>
<name>A0AAU9SU08_THLAR</name>
<dbReference type="InterPro" id="IPR051103">
    <property type="entry name" value="Plant_metabolite_P450s"/>
</dbReference>
<keyword evidence="9 12" id="KW-0408">Iron</keyword>
<dbReference type="PRINTS" id="PR00385">
    <property type="entry name" value="P450"/>
</dbReference>